<evidence type="ECO:0000313" key="2">
    <source>
        <dbReference type="EMBL" id="PPU09940.1"/>
    </source>
</evidence>
<protein>
    <submittedName>
        <fullName evidence="2">Uncharacterized protein</fullName>
    </submittedName>
</protein>
<proteinExistence type="predicted"/>
<evidence type="ECO:0000313" key="3">
    <source>
        <dbReference type="Proteomes" id="UP000239204"/>
    </source>
</evidence>
<gene>
    <name evidence="2" type="ORF">XarjCFBP7645_06790</name>
</gene>
<accession>A0A2S7AJ62</accession>
<organism evidence="2 3">
    <name type="scientific">Xanthomonas arboricola</name>
    <dbReference type="NCBI Taxonomy" id="56448"/>
    <lineage>
        <taxon>Bacteria</taxon>
        <taxon>Pseudomonadati</taxon>
        <taxon>Pseudomonadota</taxon>
        <taxon>Gammaproteobacteria</taxon>
        <taxon>Lysobacterales</taxon>
        <taxon>Lysobacteraceae</taxon>
        <taxon>Xanthomonas</taxon>
    </lineage>
</organism>
<sequence>MPRKSLHGRTCGVSRAGRRARALQQNRRSSALLPTHPHPESRIPNPLKAPPRSPASPGSTHRC</sequence>
<reference evidence="2 3" key="1">
    <citation type="submission" date="2016-08" db="EMBL/GenBank/DDBJ databases">
        <title>Evolution of the type three secretion system and type three effector repertoires in Xanthomonas.</title>
        <authorList>
            <person name="Merda D."/>
            <person name="Briand M."/>
            <person name="Bosis E."/>
            <person name="Rousseau C."/>
            <person name="Portier P."/>
            <person name="Jacques M.-A."/>
            <person name="Fischer-Le Saux M."/>
        </authorList>
    </citation>
    <scope>NUCLEOTIDE SEQUENCE [LARGE SCALE GENOMIC DNA]</scope>
    <source>
        <strain evidence="2 3">CFBP 7645</strain>
    </source>
</reference>
<evidence type="ECO:0000256" key="1">
    <source>
        <dbReference type="SAM" id="MobiDB-lite"/>
    </source>
</evidence>
<dbReference type="AlphaFoldDB" id="A0A2S7AJ62"/>
<name>A0A2S7AJ62_9XANT</name>
<dbReference type="EMBL" id="MIGY01000001">
    <property type="protein sequence ID" value="PPU09940.1"/>
    <property type="molecule type" value="Genomic_DNA"/>
</dbReference>
<dbReference type="Proteomes" id="UP000239204">
    <property type="component" value="Unassembled WGS sequence"/>
</dbReference>
<comment type="caution">
    <text evidence="2">The sequence shown here is derived from an EMBL/GenBank/DDBJ whole genome shotgun (WGS) entry which is preliminary data.</text>
</comment>
<feature type="region of interest" description="Disordered" evidence="1">
    <location>
        <begin position="1"/>
        <end position="63"/>
    </location>
</feature>